<keyword evidence="1" id="KW-1133">Transmembrane helix</keyword>
<organism evidence="2">
    <name type="scientific">viral metagenome</name>
    <dbReference type="NCBI Taxonomy" id="1070528"/>
    <lineage>
        <taxon>unclassified sequences</taxon>
        <taxon>metagenomes</taxon>
        <taxon>organismal metagenomes</taxon>
    </lineage>
</organism>
<reference evidence="2" key="1">
    <citation type="journal article" date="2020" name="Nature">
        <title>Giant virus diversity and host interactions through global metagenomics.</title>
        <authorList>
            <person name="Schulz F."/>
            <person name="Roux S."/>
            <person name="Paez-Espino D."/>
            <person name="Jungbluth S."/>
            <person name="Walsh D.A."/>
            <person name="Denef V.J."/>
            <person name="McMahon K.D."/>
            <person name="Konstantinidis K.T."/>
            <person name="Eloe-Fadrosh E.A."/>
            <person name="Kyrpides N.C."/>
            <person name="Woyke T."/>
        </authorList>
    </citation>
    <scope>NUCLEOTIDE SEQUENCE</scope>
    <source>
        <strain evidence="2">GVMAG-S-ERX555943-30</strain>
    </source>
</reference>
<evidence type="ECO:0000313" key="2">
    <source>
        <dbReference type="EMBL" id="QHS83307.1"/>
    </source>
</evidence>
<sequence length="108" mass="13180">MSPQGSQLVDYSFYHHMNSTLQQCHNNRMNIYYYIFNIGICVVFFIISGIVLYYCYKNKQTDQEKRNQMYRDQQYVLSKIRFYKDEMDKQDQMVSQITQLPVTNMEHF</sequence>
<dbReference type="EMBL" id="MN738751">
    <property type="protein sequence ID" value="QHS83307.1"/>
    <property type="molecule type" value="Genomic_DNA"/>
</dbReference>
<dbReference type="AlphaFoldDB" id="A0A6C0ATQ3"/>
<evidence type="ECO:0008006" key="3">
    <source>
        <dbReference type="Google" id="ProtNLM"/>
    </source>
</evidence>
<proteinExistence type="predicted"/>
<name>A0A6C0ATQ3_9ZZZZ</name>
<keyword evidence="1" id="KW-0472">Membrane</keyword>
<keyword evidence="1" id="KW-0812">Transmembrane</keyword>
<accession>A0A6C0ATQ3</accession>
<evidence type="ECO:0000256" key="1">
    <source>
        <dbReference type="SAM" id="Phobius"/>
    </source>
</evidence>
<feature type="transmembrane region" description="Helical" evidence="1">
    <location>
        <begin position="31"/>
        <end position="56"/>
    </location>
</feature>
<protein>
    <recommendedName>
        <fullName evidence="3">Transmembrane protein</fullName>
    </recommendedName>
</protein>